<evidence type="ECO:0000256" key="1">
    <source>
        <dbReference type="SAM" id="MobiDB-lite"/>
    </source>
</evidence>
<dbReference type="InterPro" id="IPR002347">
    <property type="entry name" value="SDR_fam"/>
</dbReference>
<organism evidence="2">
    <name type="scientific">Polytomella parva</name>
    <dbReference type="NCBI Taxonomy" id="51329"/>
    <lineage>
        <taxon>Eukaryota</taxon>
        <taxon>Viridiplantae</taxon>
        <taxon>Chlorophyta</taxon>
        <taxon>core chlorophytes</taxon>
        <taxon>Chlorophyceae</taxon>
        <taxon>CS clade</taxon>
        <taxon>Chlamydomonadales</taxon>
        <taxon>Chlamydomonadaceae</taxon>
        <taxon>Polytomella</taxon>
    </lineage>
</organism>
<evidence type="ECO:0000313" key="2">
    <source>
        <dbReference type="EMBL" id="CAD8769645.1"/>
    </source>
</evidence>
<dbReference type="PANTHER" id="PTHR45274:SF2">
    <property type="entry name" value="NAD(P)-BINDING ROSSMANN-FOLD SUPERFAMILY PROTEIN"/>
    <property type="match status" value="1"/>
</dbReference>
<reference evidence="2" key="1">
    <citation type="submission" date="2021-01" db="EMBL/GenBank/DDBJ databases">
        <authorList>
            <person name="Corre E."/>
            <person name="Pelletier E."/>
            <person name="Niang G."/>
            <person name="Scheremetjew M."/>
            <person name="Finn R."/>
            <person name="Kale V."/>
            <person name="Holt S."/>
            <person name="Cochrane G."/>
            <person name="Meng A."/>
            <person name="Brown T."/>
            <person name="Cohen L."/>
        </authorList>
    </citation>
    <scope>NUCLEOTIDE SEQUENCE</scope>
    <source>
        <strain evidence="2">SAG 63-3</strain>
    </source>
</reference>
<dbReference type="PRINTS" id="PR00081">
    <property type="entry name" value="GDHRDH"/>
</dbReference>
<evidence type="ECO:0008006" key="3">
    <source>
        <dbReference type="Google" id="ProtNLM"/>
    </source>
</evidence>
<dbReference type="PROSITE" id="PS00061">
    <property type="entry name" value="ADH_SHORT"/>
    <property type="match status" value="1"/>
</dbReference>
<dbReference type="Gene3D" id="3.40.50.720">
    <property type="entry name" value="NAD(P)-binding Rossmann-like Domain"/>
    <property type="match status" value="1"/>
</dbReference>
<gene>
    <name evidence="2" type="ORF">PPAR00522_LOCUS6044</name>
</gene>
<feature type="compositionally biased region" description="Basic and acidic residues" evidence="1">
    <location>
        <begin position="348"/>
        <end position="377"/>
    </location>
</feature>
<protein>
    <recommendedName>
        <fullName evidence="3">NAD(P)-binding protein</fullName>
    </recommendedName>
</protein>
<dbReference type="AlphaFoldDB" id="A0A7S0UUM4"/>
<dbReference type="Pfam" id="PF00106">
    <property type="entry name" value="adh_short"/>
    <property type="match status" value="1"/>
</dbReference>
<proteinExistence type="predicted"/>
<dbReference type="EMBL" id="HBFM01009471">
    <property type="protein sequence ID" value="CAD8769645.1"/>
    <property type="molecule type" value="Transcribed_RNA"/>
</dbReference>
<dbReference type="PANTHER" id="PTHR45274">
    <property type="entry name" value="NAD(P)-BINDING ROSSMANN-FOLD SUPERFAMILY PROTEIN"/>
    <property type="match status" value="1"/>
</dbReference>
<dbReference type="InterPro" id="IPR036291">
    <property type="entry name" value="NAD(P)-bd_dom_sf"/>
</dbReference>
<sequence length="377" mass="40480">MGLNLSCALTIATAYGAYKLVRLCYADADLDLLSKGKVPKNSFQDKVIWITGASQGLGRMMALYLAQQGAFLILSSRSKEKLMRVKKECLVSDDRVTIVPFDICGSDEELQTAVDSAVSSFGGRNIDILIHMAGASQHSIAADTSPQVSRSLLDLNGLAPIRLTRLVLPYLLQPLPSIPAPSSTSPIPNPSSQPASSRIVFIGSMAAKVPSPGQSSYSAAKMAAYGYFATLASELADSPVKITIVLPGPVASPEASRTVYGNDGLKEIPVDPAAKGRLPLDRAVQHIAAAIAHGVDEAWISKHPVLAMAYVQQYAPSLAMRILKRIGPKRARALQEGRSGYDPNALLRGKEKEERKGTEGEKIEVSENEERQGKEWK</sequence>
<feature type="region of interest" description="Disordered" evidence="1">
    <location>
        <begin position="333"/>
        <end position="377"/>
    </location>
</feature>
<dbReference type="SUPFAM" id="SSF51735">
    <property type="entry name" value="NAD(P)-binding Rossmann-fold domains"/>
    <property type="match status" value="1"/>
</dbReference>
<name>A0A7S0UUM4_9CHLO</name>
<accession>A0A7S0UUM4</accession>
<dbReference type="InterPro" id="IPR020904">
    <property type="entry name" value="Sc_DH/Rdtase_CS"/>
</dbReference>